<name>A0A285VYN9_9MICO</name>
<dbReference type="RefSeq" id="WP_244903934.1">
    <property type="nucleotide sequence ID" value="NZ_OBQK01000032.1"/>
</dbReference>
<dbReference type="InterPro" id="IPR029063">
    <property type="entry name" value="SAM-dependent_MTases_sf"/>
</dbReference>
<dbReference type="PANTHER" id="PTHR43861:SF3">
    <property type="entry name" value="PUTATIVE (AFU_ORTHOLOGUE AFUA_2G14390)-RELATED"/>
    <property type="match status" value="1"/>
</dbReference>
<dbReference type="EMBL" id="OBQK01000032">
    <property type="protein sequence ID" value="SOC58376.1"/>
    <property type="molecule type" value="Genomic_DNA"/>
</dbReference>
<dbReference type="InterPro" id="IPR034660">
    <property type="entry name" value="DinB/YfiT-like"/>
</dbReference>
<dbReference type="Gene3D" id="3.40.50.150">
    <property type="entry name" value="Vaccinia Virus protein VP39"/>
    <property type="match status" value="1"/>
</dbReference>
<accession>A0A285VYN9</accession>
<dbReference type="PANTHER" id="PTHR43861">
    <property type="entry name" value="TRANS-ACONITATE 2-METHYLTRANSFERASE-RELATED"/>
    <property type="match status" value="1"/>
</dbReference>
<keyword evidence="2" id="KW-0489">Methyltransferase</keyword>
<protein>
    <submittedName>
        <fullName evidence="2">Methyltransferase domain-containing protein</fullName>
    </submittedName>
</protein>
<dbReference type="CDD" id="cd02440">
    <property type="entry name" value="AdoMet_MTases"/>
    <property type="match status" value="1"/>
</dbReference>
<organism evidence="2 3">
    <name type="scientific">Ornithinimicrobium cerasi</name>
    <dbReference type="NCBI Taxonomy" id="2248773"/>
    <lineage>
        <taxon>Bacteria</taxon>
        <taxon>Bacillati</taxon>
        <taxon>Actinomycetota</taxon>
        <taxon>Actinomycetes</taxon>
        <taxon>Micrococcales</taxon>
        <taxon>Ornithinimicrobiaceae</taxon>
        <taxon>Ornithinimicrobium</taxon>
    </lineage>
</organism>
<sequence length="406" mass="43720">MGTEHFDEHAETWDDPDKVARAQEVARAVVGSLGGRPVTSLLEYGAGTGLVTRALADLLPGIAATLADNSSGMREVMDGKVASGDLPAGSRVWDLDLEHQEPPPERFDLVVSSMVLHHVHDLDGVLRGLAALTEEGGVVAVADLDTEDGSFHAHTHDFDGHPGFDRTELAAAMGRAGLGEVGVEDCTQVEKEGTAYPVFLATARKGPPPVPALGDLKGWLLRYLQVARTALVWKLEGLSEYDARRPLTPTGTNLLGLVKHLAAVELGYLGDTFGRPSGIPLPWYDNGAEANADMWATEEESREEVVALYRRAWAHGDATVAALDLDSRGRVPHWAPDRADVTLGLILVHLATETARHAGHADILRELLDGRTGMREGVSNLPDLDDEGWSAHRERVEEAARQAAQR</sequence>
<dbReference type="Pfam" id="PF04978">
    <property type="entry name" value="MST"/>
    <property type="match status" value="1"/>
</dbReference>
<keyword evidence="3" id="KW-1185">Reference proteome</keyword>
<dbReference type="Pfam" id="PF13489">
    <property type="entry name" value="Methyltransf_23"/>
    <property type="match status" value="1"/>
</dbReference>
<evidence type="ECO:0000313" key="3">
    <source>
        <dbReference type="Proteomes" id="UP000219688"/>
    </source>
</evidence>
<proteinExistence type="predicted"/>
<evidence type="ECO:0000256" key="1">
    <source>
        <dbReference type="ARBA" id="ARBA00022679"/>
    </source>
</evidence>
<dbReference type="GO" id="GO:0008168">
    <property type="term" value="F:methyltransferase activity"/>
    <property type="evidence" value="ECO:0007669"/>
    <property type="project" value="UniProtKB-KW"/>
</dbReference>
<dbReference type="Proteomes" id="UP000219688">
    <property type="component" value="Unassembled WGS sequence"/>
</dbReference>
<dbReference type="InterPro" id="IPR007061">
    <property type="entry name" value="MST-like"/>
</dbReference>
<evidence type="ECO:0000313" key="2">
    <source>
        <dbReference type="EMBL" id="SOC58376.1"/>
    </source>
</evidence>
<reference evidence="3" key="1">
    <citation type="submission" date="2017-08" db="EMBL/GenBank/DDBJ databases">
        <authorList>
            <person name="Varghese N."/>
            <person name="Submissions S."/>
        </authorList>
    </citation>
    <scope>NUCLEOTIDE SEQUENCE [LARGE SCALE GENOMIC DNA]</scope>
    <source>
        <strain evidence="3">USBA17B2</strain>
    </source>
</reference>
<dbReference type="AlphaFoldDB" id="A0A285VYN9"/>
<dbReference type="GO" id="GO:0032259">
    <property type="term" value="P:methylation"/>
    <property type="evidence" value="ECO:0007669"/>
    <property type="project" value="UniProtKB-KW"/>
</dbReference>
<dbReference type="SUPFAM" id="SSF109854">
    <property type="entry name" value="DinB/YfiT-like putative metalloenzymes"/>
    <property type="match status" value="1"/>
</dbReference>
<gene>
    <name evidence="2" type="ORF">SAMN05421879_1326</name>
</gene>
<keyword evidence="1 2" id="KW-0808">Transferase</keyword>
<dbReference type="Gene3D" id="1.20.120.450">
    <property type="entry name" value="dinb family like domain"/>
    <property type="match status" value="1"/>
</dbReference>
<dbReference type="SUPFAM" id="SSF53335">
    <property type="entry name" value="S-adenosyl-L-methionine-dependent methyltransferases"/>
    <property type="match status" value="1"/>
</dbReference>